<reference evidence="2 3" key="1">
    <citation type="journal article" date="2016" name="DNA Res.">
        <title>The draft genome of MD-2 pineapple using hybrid error correction of long reads.</title>
        <authorList>
            <person name="Redwan R.M."/>
            <person name="Saidin A."/>
            <person name="Kumar S.V."/>
        </authorList>
    </citation>
    <scope>NUCLEOTIDE SEQUENCE [LARGE SCALE GENOMIC DNA]</scope>
    <source>
        <strain evidence="3">cv. MD2</strain>
        <tissue evidence="2">Leaf</tissue>
    </source>
</reference>
<comment type="caution">
    <text evidence="2">The sequence shown here is derived from an EMBL/GenBank/DDBJ whole genome shotgun (WGS) entry which is preliminary data.</text>
</comment>
<evidence type="ECO:0000313" key="2">
    <source>
        <dbReference type="EMBL" id="OAY85477.1"/>
    </source>
</evidence>
<dbReference type="AlphaFoldDB" id="A0A199W7P3"/>
<accession>A0A199W7P3</accession>
<feature type="compositionally biased region" description="Basic and acidic residues" evidence="1">
    <location>
        <begin position="146"/>
        <end position="165"/>
    </location>
</feature>
<feature type="compositionally biased region" description="Basic and acidic residues" evidence="1">
    <location>
        <begin position="25"/>
        <end position="45"/>
    </location>
</feature>
<dbReference type="EMBL" id="LSRQ01000088">
    <property type="protein sequence ID" value="OAY85477.1"/>
    <property type="molecule type" value="Genomic_DNA"/>
</dbReference>
<feature type="region of interest" description="Disordered" evidence="1">
    <location>
        <begin position="1"/>
        <end position="257"/>
    </location>
</feature>
<protein>
    <submittedName>
        <fullName evidence="2">Uncharacterized protein</fullName>
    </submittedName>
</protein>
<proteinExistence type="predicted"/>
<sequence length="257" mass="27348">MPLPHAPSSARRPTPVRTCVHHKARTTEQQRSKTGDKNQGRLEKKTPKKISNRLGEVKARKSRERHAYRTEGGGRDVGRDRQQGERRRSVREKADGMSDGTGNRAREGGEPSDGTCNKAREGGDPSDGTSNRAREGGDPSDGTANRVREGGDPSDETGNRAREGGKAPSRRRRGRKDGEGGQRRVVRKNAAAFPSEESDGVAATKGGEGSAAVREGGEGSNPSVAATKGGGSAAVPEGGERETRGGLQPYRPFISLY</sequence>
<dbReference type="Proteomes" id="UP000092600">
    <property type="component" value="Unassembled WGS sequence"/>
</dbReference>
<organism evidence="2 3">
    <name type="scientific">Ananas comosus</name>
    <name type="common">Pineapple</name>
    <name type="synonym">Ananas ananas</name>
    <dbReference type="NCBI Taxonomy" id="4615"/>
    <lineage>
        <taxon>Eukaryota</taxon>
        <taxon>Viridiplantae</taxon>
        <taxon>Streptophyta</taxon>
        <taxon>Embryophyta</taxon>
        <taxon>Tracheophyta</taxon>
        <taxon>Spermatophyta</taxon>
        <taxon>Magnoliopsida</taxon>
        <taxon>Liliopsida</taxon>
        <taxon>Poales</taxon>
        <taxon>Bromeliaceae</taxon>
        <taxon>Bromelioideae</taxon>
        <taxon>Ananas</taxon>
    </lineage>
</organism>
<name>A0A199W7P3_ANACO</name>
<evidence type="ECO:0000256" key="1">
    <source>
        <dbReference type="SAM" id="MobiDB-lite"/>
    </source>
</evidence>
<gene>
    <name evidence="2" type="ORF">ACMD2_04095</name>
</gene>
<evidence type="ECO:0000313" key="3">
    <source>
        <dbReference type="Proteomes" id="UP000092600"/>
    </source>
</evidence>
<feature type="compositionally biased region" description="Basic and acidic residues" evidence="1">
    <location>
        <begin position="55"/>
        <end position="96"/>
    </location>
</feature>